<organism evidence="1">
    <name type="scientific">Mus musculus</name>
    <name type="common">Mouse</name>
    <dbReference type="NCBI Taxonomy" id="10090"/>
    <lineage>
        <taxon>Eukaryota</taxon>
        <taxon>Metazoa</taxon>
        <taxon>Chordata</taxon>
        <taxon>Craniata</taxon>
        <taxon>Vertebrata</taxon>
        <taxon>Euteleostomi</taxon>
        <taxon>Mammalia</taxon>
        <taxon>Eutheria</taxon>
        <taxon>Euarchontoglires</taxon>
        <taxon>Glires</taxon>
        <taxon>Rodentia</taxon>
        <taxon>Myomorpha</taxon>
        <taxon>Muroidea</taxon>
        <taxon>Muridae</taxon>
        <taxon>Murinae</taxon>
        <taxon>Mus</taxon>
        <taxon>Mus</taxon>
    </lineage>
</organism>
<dbReference type="AlphaFoldDB" id="Q62492"/>
<dbReference type="EMBL" id="Z78148">
    <property type="protein sequence ID" value="CAB01550.1"/>
    <property type="molecule type" value="mRNA"/>
</dbReference>
<accession>Q62492</accession>
<gene>
    <name evidence="1" type="primary">unknown</name>
</gene>
<feature type="non-terminal residue" evidence="1">
    <location>
        <position position="1"/>
    </location>
</feature>
<sequence length="136" mass="15492">GRWILLVSFPLGWIGISSDNVIYNIGNIMKCHTMLNYLVLFSFLIKIWESKESTGELSQLWKLTFPGEARVSLSRDDSFQKSPLQRAKKCNIPSRLTAHSPLSPHPPWDICAEKPLQKPGRVFTAWHLPFHHTAPA</sequence>
<name>Q62492_MOUSE</name>
<feature type="non-terminal residue" evidence="1">
    <location>
        <position position="136"/>
    </location>
</feature>
<proteinExistence type="evidence at transcript level"/>
<reference evidence="1" key="1">
    <citation type="journal article" date="1997" name="Genomics">
        <title>Cloning of the genes encoding two murine and human cochlear unconventional type I myosins.</title>
        <authorList>
            <person name="Crozet F."/>
            <person name="El-Amraoui A."/>
            <person name="Blanchard S."/>
            <person name="Lenoir M."/>
            <person name="Ripoll C."/>
            <person name="Vago P."/>
            <person name="Hamel C."/>
            <person name="Fizames C."/>
            <person name="Levi-Acobas F."/>
            <person name="Depetris D."/>
            <person name="Mattei M.-G."/>
            <person name="Weil D."/>
            <person name="Pujol R."/>
            <person name="Petit C."/>
        </authorList>
    </citation>
    <scope>NUCLEOTIDE SEQUENCE</scope>
    <source>
        <tissue evidence="1">Cochlea</tissue>
    </source>
</reference>
<protein>
    <submittedName>
        <fullName evidence="1">Unknown protein</fullName>
    </submittedName>
</protein>
<evidence type="ECO:0000313" key="1">
    <source>
        <dbReference type="EMBL" id="CAB01550.1"/>
    </source>
</evidence>